<dbReference type="STRING" id="1325564.NSJP_3776"/>
<feature type="domain" description="4'-phosphopantetheinyl transferase" evidence="3">
    <location>
        <begin position="119"/>
        <end position="225"/>
    </location>
</feature>
<dbReference type="AlphaFoldDB" id="A0A1W1IAZ7"/>
<sequence length="244" mass="27824">MDGLMRRRLLAGEVHVWCSEPSELERNGLVASAQALLSSDEHERMRRFRFEGDRLTFLATRVLVRQVLSRYEPIAPRDWTFVATSHGRPEIARPSSALRFNVSNTSGLVVLAVTHRLTVGVDVESLSRPAPIEVADRFFAPAEARVLQSLPPSERTRCFFEFWTLKESYSKARGLGLAIPLDRFWFTLEPCRRPRLEIDPLLSDEAEAWHFAQLRPTTEHVIAVCVRRSGETDGDITLGWHRFG</sequence>
<keyword evidence="2 5" id="KW-0808">Transferase</keyword>
<dbReference type="KEGG" id="nja:NSJP_3776"/>
<dbReference type="PANTHER" id="PTHR12215">
    <property type="entry name" value="PHOSPHOPANTETHEINE TRANSFERASE"/>
    <property type="match status" value="1"/>
</dbReference>
<dbReference type="Proteomes" id="UP000192042">
    <property type="component" value="Chromosome I"/>
</dbReference>
<keyword evidence="6" id="KW-1185">Reference proteome</keyword>
<evidence type="ECO:0000313" key="5">
    <source>
        <dbReference type="EMBL" id="SLM49943.1"/>
    </source>
</evidence>
<dbReference type="Pfam" id="PF01648">
    <property type="entry name" value="ACPS"/>
    <property type="match status" value="1"/>
</dbReference>
<dbReference type="EMBL" id="LT828648">
    <property type="protein sequence ID" value="SLM49943.1"/>
    <property type="molecule type" value="Genomic_DNA"/>
</dbReference>
<evidence type="ECO:0000259" key="4">
    <source>
        <dbReference type="Pfam" id="PF22624"/>
    </source>
</evidence>
<evidence type="ECO:0000256" key="1">
    <source>
        <dbReference type="ARBA" id="ARBA00010990"/>
    </source>
</evidence>
<dbReference type="InterPro" id="IPR055066">
    <property type="entry name" value="AASDHPPT_N"/>
</dbReference>
<dbReference type="SUPFAM" id="SSF56214">
    <property type="entry name" value="4'-phosphopantetheinyl transferase"/>
    <property type="match status" value="2"/>
</dbReference>
<dbReference type="GO" id="GO:0000287">
    <property type="term" value="F:magnesium ion binding"/>
    <property type="evidence" value="ECO:0007669"/>
    <property type="project" value="InterPro"/>
</dbReference>
<dbReference type="Gene3D" id="3.90.470.20">
    <property type="entry name" value="4'-phosphopantetheinyl transferase domain"/>
    <property type="match status" value="2"/>
</dbReference>
<evidence type="ECO:0000313" key="6">
    <source>
        <dbReference type="Proteomes" id="UP000192042"/>
    </source>
</evidence>
<gene>
    <name evidence="5" type="ORF">NSJP_3776</name>
</gene>
<dbReference type="Pfam" id="PF22624">
    <property type="entry name" value="AASDHPPT_N"/>
    <property type="match status" value="1"/>
</dbReference>
<dbReference type="PANTHER" id="PTHR12215:SF10">
    <property type="entry name" value="L-AMINOADIPATE-SEMIALDEHYDE DEHYDROGENASE-PHOSPHOPANTETHEINYL TRANSFERASE"/>
    <property type="match status" value="1"/>
</dbReference>
<proteinExistence type="inferred from homology"/>
<dbReference type="GO" id="GO:0019878">
    <property type="term" value="P:lysine biosynthetic process via aminoadipic acid"/>
    <property type="evidence" value="ECO:0007669"/>
    <property type="project" value="TreeGrafter"/>
</dbReference>
<comment type="similarity">
    <text evidence="1">Belongs to the P-Pant transferase superfamily. Gsp/Sfp/HetI/AcpT family.</text>
</comment>
<protein>
    <submittedName>
        <fullName evidence="5">4'-phosphopantetheinyl transferase</fullName>
    </submittedName>
</protein>
<accession>A0A1W1IAZ7</accession>
<evidence type="ECO:0000259" key="3">
    <source>
        <dbReference type="Pfam" id="PF01648"/>
    </source>
</evidence>
<evidence type="ECO:0000256" key="2">
    <source>
        <dbReference type="ARBA" id="ARBA00022679"/>
    </source>
</evidence>
<dbReference type="OrthoDB" id="9808281at2"/>
<name>A0A1W1IAZ7_9BACT</name>
<dbReference type="InterPro" id="IPR037143">
    <property type="entry name" value="4-PPantetheinyl_Trfase_dom_sf"/>
</dbReference>
<reference evidence="5 6" key="1">
    <citation type="submission" date="2017-03" db="EMBL/GenBank/DDBJ databases">
        <authorList>
            <person name="Afonso C.L."/>
            <person name="Miller P.J."/>
            <person name="Scott M.A."/>
            <person name="Spackman E."/>
            <person name="Goraichik I."/>
            <person name="Dimitrov K.M."/>
            <person name="Suarez D.L."/>
            <person name="Swayne D.E."/>
        </authorList>
    </citation>
    <scope>NUCLEOTIDE SEQUENCE [LARGE SCALE GENOMIC DNA]</scope>
    <source>
        <strain evidence="5">Genome sequencing of Nitrospira japonica strain NJ11</strain>
    </source>
</reference>
<dbReference type="InterPro" id="IPR008278">
    <property type="entry name" value="4-PPantetheinyl_Trfase_dom"/>
</dbReference>
<dbReference type="InterPro" id="IPR050559">
    <property type="entry name" value="P-Pant_transferase_sf"/>
</dbReference>
<organism evidence="5 6">
    <name type="scientific">Nitrospira japonica</name>
    <dbReference type="NCBI Taxonomy" id="1325564"/>
    <lineage>
        <taxon>Bacteria</taxon>
        <taxon>Pseudomonadati</taxon>
        <taxon>Nitrospirota</taxon>
        <taxon>Nitrospiria</taxon>
        <taxon>Nitrospirales</taxon>
        <taxon>Nitrospiraceae</taxon>
        <taxon>Nitrospira</taxon>
    </lineage>
</organism>
<dbReference type="GO" id="GO:0008897">
    <property type="term" value="F:holo-[acyl-carrier-protein] synthase activity"/>
    <property type="evidence" value="ECO:0007669"/>
    <property type="project" value="InterPro"/>
</dbReference>
<dbReference type="RefSeq" id="WP_080888114.1">
    <property type="nucleotide sequence ID" value="NZ_LT828648.1"/>
</dbReference>
<dbReference type="GO" id="GO:0005829">
    <property type="term" value="C:cytosol"/>
    <property type="evidence" value="ECO:0007669"/>
    <property type="project" value="TreeGrafter"/>
</dbReference>
<feature type="domain" description="4'-phosphopantetheinyl transferase N-terminal" evidence="4">
    <location>
        <begin position="32"/>
        <end position="113"/>
    </location>
</feature>